<comment type="similarity">
    <text evidence="1">Belongs to the ROK (NagC/XylR) family.</text>
</comment>
<keyword evidence="2" id="KW-0418">Kinase</keyword>
<name>A0A1H1PCY3_9CELL</name>
<dbReference type="STRING" id="545619.SAMN04489860_0771"/>
<dbReference type="PANTHER" id="PTHR18964">
    <property type="entry name" value="ROK (REPRESSOR, ORF, KINASE) FAMILY"/>
    <property type="match status" value="1"/>
</dbReference>
<accession>A0A1H1PCY3</accession>
<dbReference type="PANTHER" id="PTHR18964:SF149">
    <property type="entry name" value="BIFUNCTIONAL UDP-N-ACETYLGLUCOSAMINE 2-EPIMERASE_N-ACETYLMANNOSAMINE KINASE"/>
    <property type="match status" value="1"/>
</dbReference>
<dbReference type="EMBL" id="LT629776">
    <property type="protein sequence ID" value="SDS08987.1"/>
    <property type="molecule type" value="Genomic_DNA"/>
</dbReference>
<reference evidence="2 3" key="1">
    <citation type="submission" date="2016-10" db="EMBL/GenBank/DDBJ databases">
        <authorList>
            <person name="de Groot N.N."/>
        </authorList>
    </citation>
    <scope>NUCLEOTIDE SEQUENCE [LARGE SCALE GENOMIC DNA]</scope>
    <source>
        <strain evidence="2 3">DSM 22126</strain>
    </source>
</reference>
<sequence>MSTTTGINAEVRRANEQRVLAALRVEGALSRAALARRVRLSRTTLSEITADLLGRGAITKVDTDADVRRGSGRPAERLALDPAAGQYLGVDFGHRRVHVAIANASHEIVASGLVRYDDSTPWDDRLDLAFDAVEALSVEHSLHLSALQGVGIGVPGPYTGTRSGEAAPVAWNRNATPVGVDRAFAERYDSPVVVDNNTRLAALAEAMSGPDGLSDLTYVRLSDGVGGGFVVAGRLVRGSRGFAGELGHVTSDPGGVLCRCGKRGCLETVASVPAILAACRSRGADVQDLDDLAVAVDRADPVVDAVLREVGAAVGRVLGAAAMTLDPTEVVIGGEIVHVAPVIVEQAASTLRYELHSIPTSDACTVRAGRLRDSDGAQGALAATFHQSPLLAGYPEPGSFGASETQRSAQ</sequence>
<organism evidence="2 3">
    <name type="scientific">Paraoerskovia marina</name>
    <dbReference type="NCBI Taxonomy" id="545619"/>
    <lineage>
        <taxon>Bacteria</taxon>
        <taxon>Bacillati</taxon>
        <taxon>Actinomycetota</taxon>
        <taxon>Actinomycetes</taxon>
        <taxon>Micrococcales</taxon>
        <taxon>Cellulomonadaceae</taxon>
        <taxon>Paraoerskovia</taxon>
    </lineage>
</organism>
<dbReference type="Gene3D" id="1.10.10.10">
    <property type="entry name" value="Winged helix-like DNA-binding domain superfamily/Winged helix DNA-binding domain"/>
    <property type="match status" value="1"/>
</dbReference>
<dbReference type="InterPro" id="IPR036388">
    <property type="entry name" value="WH-like_DNA-bd_sf"/>
</dbReference>
<dbReference type="InterPro" id="IPR036390">
    <property type="entry name" value="WH_DNA-bd_sf"/>
</dbReference>
<dbReference type="AlphaFoldDB" id="A0A1H1PCY3"/>
<dbReference type="InterPro" id="IPR000600">
    <property type="entry name" value="ROK"/>
</dbReference>
<dbReference type="Gene3D" id="3.30.420.40">
    <property type="match status" value="2"/>
</dbReference>
<evidence type="ECO:0000313" key="2">
    <source>
        <dbReference type="EMBL" id="SDS08987.1"/>
    </source>
</evidence>
<dbReference type="RefSeq" id="WP_083371651.1">
    <property type="nucleotide sequence ID" value="NZ_LT629776.1"/>
</dbReference>
<dbReference type="eggNOG" id="COG1940">
    <property type="taxonomic scope" value="Bacteria"/>
</dbReference>
<dbReference type="Proteomes" id="UP000185663">
    <property type="component" value="Chromosome I"/>
</dbReference>
<dbReference type="eggNOG" id="COG1522">
    <property type="taxonomic scope" value="Bacteria"/>
</dbReference>
<gene>
    <name evidence="2" type="ORF">SAMN04489860_0771</name>
</gene>
<proteinExistence type="inferred from homology"/>
<evidence type="ECO:0000313" key="3">
    <source>
        <dbReference type="Proteomes" id="UP000185663"/>
    </source>
</evidence>
<dbReference type="SUPFAM" id="SSF46785">
    <property type="entry name" value="Winged helix' DNA-binding domain"/>
    <property type="match status" value="1"/>
</dbReference>
<dbReference type="Pfam" id="PF00480">
    <property type="entry name" value="ROK"/>
    <property type="match status" value="1"/>
</dbReference>
<dbReference type="InterPro" id="IPR049874">
    <property type="entry name" value="ROK_cs"/>
</dbReference>
<keyword evidence="3" id="KW-1185">Reference proteome</keyword>
<dbReference type="SUPFAM" id="SSF53067">
    <property type="entry name" value="Actin-like ATPase domain"/>
    <property type="match status" value="1"/>
</dbReference>
<protein>
    <submittedName>
        <fullName evidence="2">Sugar kinase of the NBD/HSP70 family, may contain an N-terminal HTH domain</fullName>
    </submittedName>
</protein>
<dbReference type="InterPro" id="IPR043129">
    <property type="entry name" value="ATPase_NBD"/>
</dbReference>
<evidence type="ECO:0000256" key="1">
    <source>
        <dbReference type="ARBA" id="ARBA00006479"/>
    </source>
</evidence>
<keyword evidence="2" id="KW-0808">Transferase</keyword>
<dbReference type="GO" id="GO:0016301">
    <property type="term" value="F:kinase activity"/>
    <property type="evidence" value="ECO:0007669"/>
    <property type="project" value="UniProtKB-KW"/>
</dbReference>
<dbReference type="PROSITE" id="PS01125">
    <property type="entry name" value="ROK"/>
    <property type="match status" value="1"/>
</dbReference>
<dbReference type="OrthoDB" id="3189808at2"/>